<evidence type="ECO:0000256" key="1">
    <source>
        <dbReference type="SAM" id="SignalP"/>
    </source>
</evidence>
<evidence type="ECO:0000313" key="2">
    <source>
        <dbReference type="EMBL" id="AFK36105.1"/>
    </source>
</evidence>
<protein>
    <recommendedName>
        <fullName evidence="3">Transmembrane protein</fullName>
    </recommendedName>
</protein>
<evidence type="ECO:0008006" key="3">
    <source>
        <dbReference type="Google" id="ProtNLM"/>
    </source>
</evidence>
<accession>I3S763</accession>
<proteinExistence type="evidence at transcript level"/>
<feature type="chain" id="PRO_5003678606" description="Transmembrane protein" evidence="1">
    <location>
        <begin position="21"/>
        <end position="61"/>
    </location>
</feature>
<dbReference type="EMBL" id="BT136310">
    <property type="protein sequence ID" value="AFK36105.1"/>
    <property type="molecule type" value="mRNA"/>
</dbReference>
<keyword evidence="1" id="KW-0732">Signal</keyword>
<dbReference type="AlphaFoldDB" id="I3S763"/>
<name>I3S763_MEDTR</name>
<reference evidence="2" key="1">
    <citation type="submission" date="2012-05" db="EMBL/GenBank/DDBJ databases">
        <authorList>
            <person name="Krishnakumar V."/>
            <person name="Cheung F."/>
            <person name="Xiao Y."/>
            <person name="Chan A."/>
            <person name="Moskal W.A."/>
            <person name="Town C.D."/>
        </authorList>
    </citation>
    <scope>NUCLEOTIDE SEQUENCE</scope>
</reference>
<feature type="signal peptide" evidence="1">
    <location>
        <begin position="1"/>
        <end position="20"/>
    </location>
</feature>
<organism evidence="2">
    <name type="scientific">Medicago truncatula</name>
    <name type="common">Barrel medic</name>
    <name type="synonym">Medicago tribuloides</name>
    <dbReference type="NCBI Taxonomy" id="3880"/>
    <lineage>
        <taxon>Eukaryota</taxon>
        <taxon>Viridiplantae</taxon>
        <taxon>Streptophyta</taxon>
        <taxon>Embryophyta</taxon>
        <taxon>Tracheophyta</taxon>
        <taxon>Spermatophyta</taxon>
        <taxon>Magnoliopsida</taxon>
        <taxon>eudicotyledons</taxon>
        <taxon>Gunneridae</taxon>
        <taxon>Pentapetalae</taxon>
        <taxon>rosids</taxon>
        <taxon>fabids</taxon>
        <taxon>Fabales</taxon>
        <taxon>Fabaceae</taxon>
        <taxon>Papilionoideae</taxon>
        <taxon>50 kb inversion clade</taxon>
        <taxon>NPAAA clade</taxon>
        <taxon>Hologalegina</taxon>
        <taxon>IRL clade</taxon>
        <taxon>Trifolieae</taxon>
        <taxon>Medicago</taxon>
    </lineage>
</organism>
<sequence>MLQTFWILGVNFFLDHMTCSVSIQHLYFKSLTQKSHPQLQLQYCKMLVIISMREQVGGMKK</sequence>